<dbReference type="PANTHER" id="PTHR39165:SF1">
    <property type="entry name" value="DUF456 DOMAIN-CONTAINING PROTEIN"/>
    <property type="match status" value="1"/>
</dbReference>
<dbReference type="RefSeq" id="WP_074853885.1">
    <property type="nucleotide sequence ID" value="NZ_FNLM01000036.1"/>
</dbReference>
<feature type="transmembrane region" description="Helical" evidence="1">
    <location>
        <begin position="87"/>
        <end position="111"/>
    </location>
</feature>
<name>A0A1H2LKK3_9ACTN</name>
<evidence type="ECO:0008006" key="4">
    <source>
        <dbReference type="Google" id="ProtNLM"/>
    </source>
</evidence>
<dbReference type="InterPro" id="IPR007403">
    <property type="entry name" value="DUF456"/>
</dbReference>
<feature type="transmembrane region" description="Helical" evidence="1">
    <location>
        <begin position="45"/>
        <end position="67"/>
    </location>
</feature>
<dbReference type="STRING" id="158898.SAMN04488548_136483"/>
<evidence type="ECO:0000313" key="2">
    <source>
        <dbReference type="EMBL" id="SDU81158.1"/>
    </source>
</evidence>
<reference evidence="2 3" key="1">
    <citation type="submission" date="2016-10" db="EMBL/GenBank/DDBJ databases">
        <authorList>
            <person name="de Groot N.N."/>
        </authorList>
    </citation>
    <scope>NUCLEOTIDE SEQUENCE [LARGE SCALE GENOMIC DNA]</scope>
    <source>
        <strain evidence="2 3">DSM 44215</strain>
    </source>
</reference>
<feature type="transmembrane region" description="Helical" evidence="1">
    <location>
        <begin position="138"/>
        <end position="158"/>
    </location>
</feature>
<evidence type="ECO:0000313" key="3">
    <source>
        <dbReference type="Proteomes" id="UP000183180"/>
    </source>
</evidence>
<sequence>MPLWGELLVAAVIVVGLIGIVVPILPGTLLIASALFVWALVVGGWAWSVFAAAVLALVVGEVIKYLVAGKSLRTDGIPNRTVVIGGLVGIVGFFVVPVIGLLLGFVVGAVLSELVRTRSLEQAWRGALAALKAAAKTIGIELLFALVATSIWTGGAFAW</sequence>
<proteinExistence type="predicted"/>
<keyword evidence="1" id="KW-1133">Transmembrane helix</keyword>
<dbReference type="Proteomes" id="UP000183180">
    <property type="component" value="Unassembled WGS sequence"/>
</dbReference>
<dbReference type="AlphaFoldDB" id="A0A1H2LKK3"/>
<evidence type="ECO:0000256" key="1">
    <source>
        <dbReference type="SAM" id="Phobius"/>
    </source>
</evidence>
<dbReference type="PANTHER" id="PTHR39165">
    <property type="entry name" value="IG HYPOTHETICAL 17883"/>
    <property type="match status" value="1"/>
</dbReference>
<feature type="transmembrane region" description="Helical" evidence="1">
    <location>
        <begin position="7"/>
        <end position="39"/>
    </location>
</feature>
<keyword evidence="1" id="KW-0472">Membrane</keyword>
<accession>A0A1H2LKK3</accession>
<dbReference type="EMBL" id="FNLM01000036">
    <property type="protein sequence ID" value="SDU81158.1"/>
    <property type="molecule type" value="Genomic_DNA"/>
</dbReference>
<dbReference type="Pfam" id="PF04306">
    <property type="entry name" value="DUF456"/>
    <property type="match status" value="1"/>
</dbReference>
<organism evidence="2 3">
    <name type="scientific">Gordonia westfalica</name>
    <dbReference type="NCBI Taxonomy" id="158898"/>
    <lineage>
        <taxon>Bacteria</taxon>
        <taxon>Bacillati</taxon>
        <taxon>Actinomycetota</taxon>
        <taxon>Actinomycetes</taxon>
        <taxon>Mycobacteriales</taxon>
        <taxon>Gordoniaceae</taxon>
        <taxon>Gordonia</taxon>
    </lineage>
</organism>
<gene>
    <name evidence="2" type="ORF">SAMN04488548_136483</name>
</gene>
<keyword evidence="1" id="KW-0812">Transmembrane</keyword>
<protein>
    <recommendedName>
        <fullName evidence="4">DUF456 domain-containing protein</fullName>
    </recommendedName>
</protein>